<feature type="domain" description="Hemerythrin-like" evidence="1">
    <location>
        <begin position="2"/>
        <end position="75"/>
    </location>
</feature>
<dbReference type="Pfam" id="PF01814">
    <property type="entry name" value="Hemerythrin"/>
    <property type="match status" value="1"/>
</dbReference>
<dbReference type="InterPro" id="IPR012312">
    <property type="entry name" value="Hemerythrin-like"/>
</dbReference>
<comment type="caution">
    <text evidence="2">The sequence shown here is derived from an EMBL/GenBank/DDBJ whole genome shotgun (WGS) entry which is preliminary data.</text>
</comment>
<dbReference type="Proteomes" id="UP001596025">
    <property type="component" value="Unassembled WGS sequence"/>
</dbReference>
<reference evidence="3" key="1">
    <citation type="journal article" date="2019" name="Int. J. Syst. Evol. Microbiol.">
        <title>The Global Catalogue of Microorganisms (GCM) 10K type strain sequencing project: providing services to taxonomists for standard genome sequencing and annotation.</title>
        <authorList>
            <consortium name="The Broad Institute Genomics Platform"/>
            <consortium name="The Broad Institute Genome Sequencing Center for Infectious Disease"/>
            <person name="Wu L."/>
            <person name="Ma J."/>
        </authorList>
    </citation>
    <scope>NUCLEOTIDE SEQUENCE [LARGE SCALE GENOMIC DNA]</scope>
    <source>
        <strain evidence="3">CCUG 62763</strain>
    </source>
</reference>
<dbReference type="Gene3D" id="1.20.120.520">
    <property type="entry name" value="nmb1532 protein domain like"/>
    <property type="match status" value="1"/>
</dbReference>
<name>A0ABV9LK35_9ACTN</name>
<keyword evidence="3" id="KW-1185">Reference proteome</keyword>
<protein>
    <submittedName>
        <fullName evidence="2">Hemerythrin domain-containing protein</fullName>
    </submittedName>
</protein>
<accession>A0ABV9LK35</accession>
<gene>
    <name evidence="2" type="ORF">ACFO3M_13750</name>
</gene>
<evidence type="ECO:0000313" key="3">
    <source>
        <dbReference type="Proteomes" id="UP001596025"/>
    </source>
</evidence>
<dbReference type="EMBL" id="JBHSGR010000014">
    <property type="protein sequence ID" value="MFC4694459.1"/>
    <property type="molecule type" value="Genomic_DNA"/>
</dbReference>
<sequence length="92" mass="9878">MGHHTFEDRSVSPHLLDADPQLTPVIDRLEQEHHAIHDVLEGVDRALVAFVATADSTAGLRAAVDLLSDTLLYHLAYGGNATSSTTAHPRNG</sequence>
<evidence type="ECO:0000259" key="1">
    <source>
        <dbReference type="Pfam" id="PF01814"/>
    </source>
</evidence>
<organism evidence="2 3">
    <name type="scientific">Geodermatophilus arenarius</name>
    <dbReference type="NCBI Taxonomy" id="1137990"/>
    <lineage>
        <taxon>Bacteria</taxon>
        <taxon>Bacillati</taxon>
        <taxon>Actinomycetota</taxon>
        <taxon>Actinomycetes</taxon>
        <taxon>Geodermatophilales</taxon>
        <taxon>Geodermatophilaceae</taxon>
        <taxon>Geodermatophilus</taxon>
    </lineage>
</organism>
<dbReference type="RefSeq" id="WP_387989708.1">
    <property type="nucleotide sequence ID" value="NZ_JBHSGR010000014.1"/>
</dbReference>
<proteinExistence type="predicted"/>
<evidence type="ECO:0000313" key="2">
    <source>
        <dbReference type="EMBL" id="MFC4694459.1"/>
    </source>
</evidence>